<dbReference type="InterPro" id="IPR051185">
    <property type="entry name" value="ASPM"/>
</dbReference>
<gene>
    <name evidence="5" type="ORF">PENARI_c012G07107</name>
</gene>
<dbReference type="CDD" id="cd21223">
    <property type="entry name" value="CH_ASPM_rpt1"/>
    <property type="match status" value="1"/>
</dbReference>
<accession>A0A1F5LEN7</accession>
<dbReference type="GO" id="GO:0007051">
    <property type="term" value="P:spindle organization"/>
    <property type="evidence" value="ECO:0007669"/>
    <property type="project" value="TreeGrafter"/>
</dbReference>
<dbReference type="PANTHER" id="PTHR22706">
    <property type="entry name" value="ASSEMBLY FACTOR FOR SPINDLE MICROTUBULES"/>
    <property type="match status" value="1"/>
</dbReference>
<dbReference type="STRING" id="1835702.A0A1F5LEN7"/>
<evidence type="ECO:0000313" key="6">
    <source>
        <dbReference type="Proteomes" id="UP000177622"/>
    </source>
</evidence>
<dbReference type="GO" id="GO:0051295">
    <property type="term" value="P:establishment of meiotic spindle localization"/>
    <property type="evidence" value="ECO:0007669"/>
    <property type="project" value="TreeGrafter"/>
</dbReference>
<dbReference type="GO" id="GO:0005737">
    <property type="term" value="C:cytoplasm"/>
    <property type="evidence" value="ECO:0007669"/>
    <property type="project" value="UniProtKB-SubCell"/>
</dbReference>
<dbReference type="Proteomes" id="UP000177622">
    <property type="component" value="Unassembled WGS sequence"/>
</dbReference>
<keyword evidence="2" id="KW-0963">Cytoplasm</keyword>
<feature type="compositionally biased region" description="Low complexity" evidence="4">
    <location>
        <begin position="226"/>
        <end position="236"/>
    </location>
</feature>
<keyword evidence="6" id="KW-1185">Reference proteome</keyword>
<evidence type="ECO:0000256" key="4">
    <source>
        <dbReference type="SAM" id="MobiDB-lite"/>
    </source>
</evidence>
<feature type="compositionally biased region" description="Basic and acidic residues" evidence="4">
    <location>
        <begin position="149"/>
        <end position="163"/>
    </location>
</feature>
<dbReference type="Gene3D" id="1.10.418.10">
    <property type="entry name" value="Calponin-like domain"/>
    <property type="match status" value="1"/>
</dbReference>
<dbReference type="GO" id="GO:0000278">
    <property type="term" value="P:mitotic cell cycle"/>
    <property type="evidence" value="ECO:0007669"/>
    <property type="project" value="TreeGrafter"/>
</dbReference>
<dbReference type="InterPro" id="IPR036872">
    <property type="entry name" value="CH_dom_sf"/>
</dbReference>
<evidence type="ECO:0000256" key="2">
    <source>
        <dbReference type="ARBA" id="ARBA00022490"/>
    </source>
</evidence>
<keyword evidence="3" id="KW-0112">Calmodulin-binding</keyword>
<dbReference type="GO" id="GO:0000922">
    <property type="term" value="C:spindle pole"/>
    <property type="evidence" value="ECO:0007669"/>
    <property type="project" value="TreeGrafter"/>
</dbReference>
<feature type="compositionally biased region" description="Basic and acidic residues" evidence="4">
    <location>
        <begin position="266"/>
        <end position="279"/>
    </location>
</feature>
<evidence type="ECO:0008006" key="7">
    <source>
        <dbReference type="Google" id="ProtNLM"/>
    </source>
</evidence>
<feature type="region of interest" description="Disordered" evidence="4">
    <location>
        <begin position="51"/>
        <end position="118"/>
    </location>
</feature>
<dbReference type="GeneID" id="34577691"/>
<comment type="subcellular location">
    <subcellularLocation>
        <location evidence="1">Cytoplasm</location>
    </subcellularLocation>
</comment>
<dbReference type="GO" id="GO:0005516">
    <property type="term" value="F:calmodulin binding"/>
    <property type="evidence" value="ECO:0007669"/>
    <property type="project" value="UniProtKB-KW"/>
</dbReference>
<dbReference type="AlphaFoldDB" id="A0A1F5LEN7"/>
<sequence>MSGFLNEALTPCPWKSGSARFSEPNSGSDTFDSLLDETLFENTGEIEFTTEVRAPVLTGTRPRRANKTKPTFHIREESEDASVGREKRRRTAEVTRSSVGRKSSLLAQPAQRFRPTVSFTQETKEEILAQPKVSGVGARNKNKSSTILGDKDPNKKSAGDPLKKGVRRNTVYIPPDDTTVPSVFMGLFSPLKQQPGSSKSQTSEIYEINTFESQIAKRQARKSLAASARRAPLQQSLKVPQVDLTAPDIPGTGGGKENLPPGKFTLPKDKDAKSDDIPPKPRVARRRETNATANRTPATRQPRSTTVATANQTTTRHRGGQKEPLRRVAFGETQGNAAKAPKEQVRRAVPLGARATPLPDRLGDSKSSQNLWIGHINSTLREANHRFSLLAEHITEPALYEDNWLSHQETVIGQLVNGLFEYSDPQLTSYDANALRFDLLNIYHTKPFIDLYKRLQGSLSCGALRIPTETLTRGTRLHQDLGVKRRFLDIWIQSYDLRALVPALETVVGRQISDDSTWLVDGLNDGPGSAFSKKMVIRTVEEFLKTFLLRNEDIDQSTISFNDRAVEGNAKIYHRVVLRSIMLVALLDKGKECLGATFPRRLFQPSSDFKSSADVFRALLRLLIPSCGDINRLLAHLNCRLSHKQHQLQEYNYKINTMAVDFRDGVRLARIVELLLLLPQHLQSDPDASTQVSLPTGEVFSLTEGQPDLPLSQHLKFPCVSHAVKIFNVRLVLGALASQKGAAAVLDNIQAEDIVLGYREKTIALLWALLSKWGLPGLVDWDDVRKEITRLKHKAVTQLGYEAVKDEAWFLDKESLGDEHSDLLQQWAGILAALQGLRVNNLTTSFANGKVYGSIMDEYEPYIVGGISESDKTNLRFSSMSLESRLKQLGCSSQFACLVAPGTTSHILNCDTTLAALAFLCSRMLSASKRARAATAIQRAWRFHMARKMQHRREVARDLAENCAAVVQGRTEILGAAEVITRWWREIKSHKQREQTLQRKALRKFSGRQSLGLRGLRRL</sequence>
<reference evidence="5 6" key="1">
    <citation type="journal article" date="2016" name="Sci. Rep.">
        <title>Penicillium arizonense, a new, genome sequenced fungal species, reveals a high chemical diversity in secreted metabolites.</title>
        <authorList>
            <person name="Grijseels S."/>
            <person name="Nielsen J.C."/>
            <person name="Randelovic M."/>
            <person name="Nielsen J."/>
            <person name="Nielsen K.F."/>
            <person name="Workman M."/>
            <person name="Frisvad J.C."/>
        </authorList>
    </citation>
    <scope>NUCLEOTIDE SEQUENCE [LARGE SCALE GENOMIC DNA]</scope>
    <source>
        <strain evidence="5 6">CBS 141311</strain>
    </source>
</reference>
<feature type="compositionally biased region" description="Basic residues" evidence="4">
    <location>
        <begin position="61"/>
        <end position="72"/>
    </location>
</feature>
<name>A0A1F5LEN7_PENAI</name>
<dbReference type="SUPFAM" id="SSF47576">
    <property type="entry name" value="Calponin-homology domain, CH-domain"/>
    <property type="match status" value="1"/>
</dbReference>
<feature type="region of interest" description="Disordered" evidence="4">
    <location>
        <begin position="130"/>
        <end position="174"/>
    </location>
</feature>
<comment type="caution">
    <text evidence="5">The sequence shown here is derived from an EMBL/GenBank/DDBJ whole genome shotgun (WGS) entry which is preliminary data.</text>
</comment>
<feature type="region of interest" description="Disordered" evidence="4">
    <location>
        <begin position="226"/>
        <end position="322"/>
    </location>
</feature>
<dbReference type="RefSeq" id="XP_022487116.1">
    <property type="nucleotide sequence ID" value="XM_022632957.1"/>
</dbReference>
<organism evidence="5 6">
    <name type="scientific">Penicillium arizonense</name>
    <dbReference type="NCBI Taxonomy" id="1835702"/>
    <lineage>
        <taxon>Eukaryota</taxon>
        <taxon>Fungi</taxon>
        <taxon>Dikarya</taxon>
        <taxon>Ascomycota</taxon>
        <taxon>Pezizomycotina</taxon>
        <taxon>Eurotiomycetes</taxon>
        <taxon>Eurotiomycetidae</taxon>
        <taxon>Eurotiales</taxon>
        <taxon>Aspergillaceae</taxon>
        <taxon>Penicillium</taxon>
    </lineage>
</organism>
<evidence type="ECO:0000313" key="5">
    <source>
        <dbReference type="EMBL" id="OGE51672.1"/>
    </source>
</evidence>
<feature type="compositionally biased region" description="Low complexity" evidence="4">
    <location>
        <begin position="290"/>
        <end position="314"/>
    </location>
</feature>
<evidence type="ECO:0000256" key="1">
    <source>
        <dbReference type="ARBA" id="ARBA00004496"/>
    </source>
</evidence>
<evidence type="ECO:0000256" key="3">
    <source>
        <dbReference type="ARBA" id="ARBA00022860"/>
    </source>
</evidence>
<protein>
    <recommendedName>
        <fullName evidence="7">Calponin-homology (CH) domain-containing protein</fullName>
    </recommendedName>
</protein>
<proteinExistence type="predicted"/>
<dbReference type="CDD" id="cd23767">
    <property type="entry name" value="IQCD"/>
    <property type="match status" value="1"/>
</dbReference>
<dbReference type="PANTHER" id="PTHR22706:SF1">
    <property type="entry name" value="ASSEMBLY FACTOR FOR SPINDLE MICROTUBULES"/>
    <property type="match status" value="1"/>
</dbReference>
<dbReference type="PROSITE" id="PS50096">
    <property type="entry name" value="IQ"/>
    <property type="match status" value="1"/>
</dbReference>
<feature type="region of interest" description="Disordered" evidence="4">
    <location>
        <begin position="1"/>
        <end position="28"/>
    </location>
</feature>
<dbReference type="OrthoDB" id="76388at2759"/>
<dbReference type="EMBL" id="LXJU01000012">
    <property type="protein sequence ID" value="OGE51672.1"/>
    <property type="molecule type" value="Genomic_DNA"/>
</dbReference>